<dbReference type="AlphaFoldDB" id="A0A395JVA3"/>
<organism evidence="1 2">
    <name type="scientific">Arenicella xantha</name>
    <dbReference type="NCBI Taxonomy" id="644221"/>
    <lineage>
        <taxon>Bacteria</taxon>
        <taxon>Pseudomonadati</taxon>
        <taxon>Pseudomonadota</taxon>
        <taxon>Gammaproteobacteria</taxon>
        <taxon>Arenicellales</taxon>
        <taxon>Arenicellaceae</taxon>
        <taxon>Arenicella</taxon>
    </lineage>
</organism>
<comment type="caution">
    <text evidence="1">The sequence shown here is derived from an EMBL/GenBank/DDBJ whole genome shotgun (WGS) entry which is preliminary data.</text>
</comment>
<dbReference type="Pfam" id="PF05402">
    <property type="entry name" value="PqqD"/>
    <property type="match status" value="1"/>
</dbReference>
<dbReference type="Proteomes" id="UP000253083">
    <property type="component" value="Unassembled WGS sequence"/>
</dbReference>
<dbReference type="InParanoid" id="A0A395JVA3"/>
<sequence>MEDMDGELLVYNPNTATTLHLNGPSTVVWQLLTGEYSLATIITSLQEAYPDQAAQIEPDVIATVSDMLEQGVIQAVVSG</sequence>
<accession>A0A395JVA3</accession>
<proteinExistence type="predicted"/>
<evidence type="ECO:0000313" key="2">
    <source>
        <dbReference type="Proteomes" id="UP000253083"/>
    </source>
</evidence>
<gene>
    <name evidence="1" type="ORF">DFR28_101884</name>
</gene>
<name>A0A395JVA3_9GAMM</name>
<protein>
    <submittedName>
        <fullName evidence="1">Coenzyme PQQ synthesis protein D (PqqD)</fullName>
    </submittedName>
</protein>
<dbReference type="Gene3D" id="1.10.10.1150">
    <property type="entry name" value="Coenzyme PQQ synthesis protein D (PqqD)"/>
    <property type="match status" value="1"/>
</dbReference>
<dbReference type="InterPro" id="IPR041881">
    <property type="entry name" value="PqqD_sf"/>
</dbReference>
<evidence type="ECO:0000313" key="1">
    <source>
        <dbReference type="EMBL" id="RBP53498.1"/>
    </source>
</evidence>
<keyword evidence="2" id="KW-1185">Reference proteome</keyword>
<reference evidence="1 2" key="1">
    <citation type="submission" date="2018-06" db="EMBL/GenBank/DDBJ databases">
        <title>Genomic Encyclopedia of Type Strains, Phase IV (KMG-IV): sequencing the most valuable type-strain genomes for metagenomic binning, comparative biology and taxonomic classification.</title>
        <authorList>
            <person name="Goeker M."/>
        </authorList>
    </citation>
    <scope>NUCLEOTIDE SEQUENCE [LARGE SCALE GENOMIC DNA]</scope>
    <source>
        <strain evidence="1 2">DSM 24032</strain>
    </source>
</reference>
<dbReference type="InterPro" id="IPR008792">
    <property type="entry name" value="PQQD"/>
</dbReference>
<dbReference type="EMBL" id="QNRT01000001">
    <property type="protein sequence ID" value="RBP53498.1"/>
    <property type="molecule type" value="Genomic_DNA"/>
</dbReference>